<dbReference type="InterPro" id="IPR000330">
    <property type="entry name" value="SNF2_N"/>
</dbReference>
<evidence type="ECO:0000256" key="1">
    <source>
        <dbReference type="ARBA" id="ARBA00022801"/>
    </source>
</evidence>
<dbReference type="EMBL" id="QICA01000007">
    <property type="protein sequence ID" value="RNL38321.1"/>
    <property type="molecule type" value="Genomic_DNA"/>
</dbReference>
<proteinExistence type="predicted"/>
<dbReference type="PANTHER" id="PTHR10799">
    <property type="entry name" value="SNF2/RAD54 HELICASE FAMILY"/>
    <property type="match status" value="1"/>
</dbReference>
<dbReference type="PROSITE" id="PS51194">
    <property type="entry name" value="HELICASE_CTER"/>
    <property type="match status" value="1"/>
</dbReference>
<organism evidence="6 7">
    <name type="scientific">Adlercreutzia equolifaciens subsp. celatus DSM 18785</name>
    <dbReference type="NCBI Taxonomy" id="1121021"/>
    <lineage>
        <taxon>Bacteria</taxon>
        <taxon>Bacillati</taxon>
        <taxon>Actinomycetota</taxon>
        <taxon>Coriobacteriia</taxon>
        <taxon>Eggerthellales</taxon>
        <taxon>Eggerthellaceae</taxon>
        <taxon>Adlercreutzia</taxon>
    </lineage>
</organism>
<dbReference type="AlphaFoldDB" id="A0A3N0ATU4"/>
<dbReference type="Pfam" id="PF08455">
    <property type="entry name" value="SNF2_assoc"/>
    <property type="match status" value="1"/>
</dbReference>
<evidence type="ECO:0000259" key="5">
    <source>
        <dbReference type="PROSITE" id="PS51194"/>
    </source>
</evidence>
<evidence type="ECO:0000313" key="6">
    <source>
        <dbReference type="EMBL" id="RNL38321.1"/>
    </source>
</evidence>
<dbReference type="Proteomes" id="UP000278327">
    <property type="component" value="Unassembled WGS sequence"/>
</dbReference>
<keyword evidence="2" id="KW-0479">Metal-binding</keyword>
<dbReference type="InterPro" id="IPR027417">
    <property type="entry name" value="P-loop_NTPase"/>
</dbReference>
<evidence type="ECO:0000256" key="2">
    <source>
        <dbReference type="PROSITE-ProRule" id="PRU00325"/>
    </source>
</evidence>
<keyword evidence="6" id="KW-0808">Transferase</keyword>
<evidence type="ECO:0000313" key="7">
    <source>
        <dbReference type="Proteomes" id="UP000278327"/>
    </source>
</evidence>
<dbReference type="InterPro" id="IPR014001">
    <property type="entry name" value="Helicase_ATP-bd"/>
</dbReference>
<dbReference type="Pfam" id="PF00271">
    <property type="entry name" value="Helicase_C"/>
    <property type="match status" value="1"/>
</dbReference>
<feature type="domain" description="Helicase C-terminal" evidence="5">
    <location>
        <begin position="1004"/>
        <end position="1159"/>
    </location>
</feature>
<dbReference type="GO" id="GO:0004674">
    <property type="term" value="F:protein serine/threonine kinase activity"/>
    <property type="evidence" value="ECO:0007669"/>
    <property type="project" value="UniProtKB-KW"/>
</dbReference>
<sequence>MGLGGIKLAEYADPRAVSRGVGIAANAASIVDRRVRRSDDVSVVTGRVASASGIADYFNVDVVFADFESRIIDYDCDCPAAARFNGMCKHCVALTVAYFAQPKSFEEACDGRVAVSSARKTSEALAQCLAARPGATGVNAGSAIAGTASGAVHLAVHLAYDGRFWLMSLDAEGPQGAYVVRDMEAFAHRVQRGEFFSYGKKLAFAHRLEAFDGPSRAVARTLVEVFPDERLFGGSTFRAVSGKREVRLREAELAGMFGAMGEGAEFTFGGWEAPLAVANRGTVGPGAREGDEKQGNGDGLWVVARDVPALTLRFVPAEGGFELALSEPVLVVRGLEEAFVLSDGAAARATGADARAFAFLREAGLTEEGANAGVSAGAGAGGGVFVAERDAEAFCRRALPVLEETIDVELPEAWEALRPVAGTLAFYFDVTGKKEAALIRLTVKAFYGEREVVLESPADSAEEPELRPASSQAFRDQDLEDAGVAVAAQFFDGSMTLPLRQTELAGDLLYGGLVQFRALGEVFTTPAFDRLIVERPPRVSLGLSLRANLIQMDVRESDLSADELRAMLSAYRRRKRFHRMSDGRIAALGEGDVAALGDMMRDLGVSADELLDGGAELPTYQAFYLDREYGDAVRDRAFEDYLRCLDEPGELVAAPASLVDTLRPYQVEGFRWLARLASLGFGGILADEMGLGKTLQMIALVKSLRDSGQLGGPVLVACPASLVFNWADEFARFAPDVPVCALEGSRAHREALLFRATQGIDEGRVLGCGDDAGEDARTAGERIAGASSADVPCVIVASYDRVRIDGAQLARVEWGLVVLDEAQYIKNHATKTTRAVKRLRSRLRFALTGTPVENRLSELWSIFDFLMPGFLGSYERFRERYELGIIGEDEEAAARLRALIEPFVLRRRKAEVLTDLPAKFENIRYVPLSREQRRLYDGAEQRLREDLNAQKRQNASRANRRGRIPDAEKSAVEVLAELTRLRQIALDPALVFENYKGGAEKLGAIMELVDEAMEAGRKVLVFSQFTSYLDVLSAELDRRGIGHFAITGATPKRERVRLVNEFNANETPVFLVSLKAGGTGLNLTGASVVVHADPWWNAAATDQATDRAHRIGQNREVDVYKVVAKGTIEERIVALQEAKRDLADSVIAATAGEALAGLTRERLAELLGEAD</sequence>
<evidence type="ECO:0000259" key="4">
    <source>
        <dbReference type="PROSITE" id="PS51192"/>
    </source>
</evidence>
<dbReference type="PROSITE" id="PS51192">
    <property type="entry name" value="HELICASE_ATP_BIND_1"/>
    <property type="match status" value="1"/>
</dbReference>
<reference evidence="6 7" key="1">
    <citation type="journal article" date="2019" name="Microbiol. Resour. Announc.">
        <title>Draft Genome Sequences of Type Strains of Gordonibacter faecihominis, Paraeggerthella hongkongensis, Parvibacter caecicola,Slackia equolifaciens, Slackia faecicanis, and Slackia isoflavoniconvertens.</title>
        <authorList>
            <person name="Danylec N."/>
            <person name="Stoll D.A."/>
            <person name="Dotsch A."/>
            <person name="Huch M."/>
        </authorList>
    </citation>
    <scope>NUCLEOTIDE SEQUENCE [LARGE SCALE GENOMIC DNA]</scope>
    <source>
        <strain evidence="6 7">DSM 18785</strain>
    </source>
</reference>
<evidence type="ECO:0000259" key="3">
    <source>
        <dbReference type="PROSITE" id="PS50966"/>
    </source>
</evidence>
<dbReference type="InterPro" id="IPR049730">
    <property type="entry name" value="SNF2/RAD54-like_C"/>
</dbReference>
<dbReference type="Pfam" id="PF00176">
    <property type="entry name" value="SNF2-rel_dom"/>
    <property type="match status" value="1"/>
</dbReference>
<dbReference type="InterPro" id="IPR013663">
    <property type="entry name" value="Helicase_SWF/SNF/SWI_bac"/>
</dbReference>
<keyword evidence="1" id="KW-0378">Hydrolase</keyword>
<dbReference type="InterPro" id="IPR038718">
    <property type="entry name" value="SNF2-like_sf"/>
</dbReference>
<dbReference type="SUPFAM" id="SSF52540">
    <property type="entry name" value="P-loop containing nucleoside triphosphate hydrolases"/>
    <property type="match status" value="2"/>
</dbReference>
<dbReference type="RefSeq" id="WP_117283856.1">
    <property type="nucleotide sequence ID" value="NZ_JAMTCE010000008.1"/>
</dbReference>
<keyword evidence="6" id="KW-0723">Serine/threonine-protein kinase</keyword>
<dbReference type="GO" id="GO:0005524">
    <property type="term" value="F:ATP binding"/>
    <property type="evidence" value="ECO:0007669"/>
    <property type="project" value="InterPro"/>
</dbReference>
<dbReference type="InterPro" id="IPR007527">
    <property type="entry name" value="Znf_SWIM"/>
</dbReference>
<dbReference type="Gene3D" id="3.40.50.300">
    <property type="entry name" value="P-loop containing nucleotide triphosphate hydrolases"/>
    <property type="match status" value="1"/>
</dbReference>
<dbReference type="SMART" id="SM00487">
    <property type="entry name" value="DEXDc"/>
    <property type="match status" value="1"/>
</dbReference>
<feature type="domain" description="Helicase ATP-binding" evidence="4">
    <location>
        <begin position="674"/>
        <end position="869"/>
    </location>
</feature>
<dbReference type="CDD" id="cd18793">
    <property type="entry name" value="SF2_C_SNF"/>
    <property type="match status" value="1"/>
</dbReference>
<name>A0A3N0ATU4_9ACTN</name>
<keyword evidence="2" id="KW-0862">Zinc</keyword>
<keyword evidence="7" id="KW-1185">Reference proteome</keyword>
<comment type="caution">
    <text evidence="6">The sequence shown here is derived from an EMBL/GenBank/DDBJ whole genome shotgun (WGS) entry which is preliminary data.</text>
</comment>
<dbReference type="GO" id="GO:0008270">
    <property type="term" value="F:zinc ion binding"/>
    <property type="evidence" value="ECO:0007669"/>
    <property type="project" value="UniProtKB-KW"/>
</dbReference>
<keyword evidence="6" id="KW-0418">Kinase</keyword>
<gene>
    <name evidence="6" type="ORF">DMP10_05230</name>
</gene>
<dbReference type="SMART" id="SM00490">
    <property type="entry name" value="HELICc"/>
    <property type="match status" value="1"/>
</dbReference>
<feature type="domain" description="SWIM-type" evidence="3">
    <location>
        <begin position="58"/>
        <end position="99"/>
    </location>
</feature>
<dbReference type="CDD" id="cd18012">
    <property type="entry name" value="DEXQc_arch_SWI2_SNF2"/>
    <property type="match status" value="1"/>
</dbReference>
<dbReference type="GO" id="GO:0016787">
    <property type="term" value="F:hydrolase activity"/>
    <property type="evidence" value="ECO:0007669"/>
    <property type="project" value="UniProtKB-KW"/>
</dbReference>
<keyword evidence="2" id="KW-0863">Zinc-finger</keyword>
<dbReference type="Gene3D" id="3.40.50.10810">
    <property type="entry name" value="Tandem AAA-ATPase domain"/>
    <property type="match status" value="1"/>
</dbReference>
<dbReference type="PROSITE" id="PS50966">
    <property type="entry name" value="ZF_SWIM"/>
    <property type="match status" value="1"/>
</dbReference>
<accession>A0A3N0ATU4</accession>
<protein>
    <submittedName>
        <fullName evidence="6">Serine/threonine protein kinase</fullName>
    </submittedName>
</protein>
<dbReference type="InterPro" id="IPR001650">
    <property type="entry name" value="Helicase_C-like"/>
</dbReference>